<dbReference type="PIRSF" id="PIRSF005426">
    <property type="entry name" value="Frp"/>
    <property type="match status" value="1"/>
</dbReference>
<feature type="domain" description="Nitroreductase" evidence="6">
    <location>
        <begin position="29"/>
        <end position="184"/>
    </location>
</feature>
<dbReference type="SUPFAM" id="SSF55469">
    <property type="entry name" value="FMN-dependent nitroreductase-like"/>
    <property type="match status" value="1"/>
</dbReference>
<comment type="caution">
    <text evidence="7">The sequence shown here is derived from an EMBL/GenBank/DDBJ whole genome shotgun (WGS) entry which is preliminary data.</text>
</comment>
<protein>
    <submittedName>
        <fullName evidence="7">Nitroreductase family protein</fullName>
    </submittedName>
</protein>
<dbReference type="Pfam" id="PF00881">
    <property type="entry name" value="Nitroreductase"/>
    <property type="match status" value="1"/>
</dbReference>
<evidence type="ECO:0000256" key="1">
    <source>
        <dbReference type="ARBA" id="ARBA00008366"/>
    </source>
</evidence>
<dbReference type="InterPro" id="IPR000415">
    <property type="entry name" value="Nitroreductase-like"/>
</dbReference>
<dbReference type="PANTHER" id="PTHR43425:SF2">
    <property type="entry name" value="OXYGEN-INSENSITIVE NADPH NITROREDUCTASE"/>
    <property type="match status" value="1"/>
</dbReference>
<dbReference type="InterPro" id="IPR029479">
    <property type="entry name" value="Nitroreductase"/>
</dbReference>
<sequence>MVAKLLIVIQNRKLLYTFAILKFPKMKTITQRKTIRKYSNREVPIDFLKQLLSDAMHTPTMGNLQLYSVVITRDPEKKAALAPAHFNQPMITEAPVVLTFCADFNRTTQWALNRKATPGYNNFLSFLNASTDTLLYCQTFCNLAEANGLGTCFLGTTIYQPKLIIDILKLPRLVFPIATITLGYPDENPKQCERLPLEGIIHEETYKDYSPKRIDHFYYDKEEKSENKKFVEINHKETLAQVFTDVRYTKSDNESLSKSIIDTLKLQGFLNI</sequence>
<reference evidence="7 8" key="1">
    <citation type="submission" date="2016-01" db="EMBL/GenBank/DDBJ databases">
        <authorList>
            <person name="Oliw E.H."/>
        </authorList>
    </citation>
    <scope>NUCLEOTIDE SEQUENCE [LARGE SCALE GENOMIC DNA]</scope>
    <source>
        <strain evidence="7 8">DNF00307</strain>
    </source>
</reference>
<evidence type="ECO:0000259" key="6">
    <source>
        <dbReference type="Pfam" id="PF00881"/>
    </source>
</evidence>
<gene>
    <name evidence="7" type="ORF">HMPREF1860_00684</name>
</gene>
<keyword evidence="5" id="KW-0521">NADP</keyword>
<evidence type="ECO:0000256" key="4">
    <source>
        <dbReference type="ARBA" id="ARBA00023002"/>
    </source>
</evidence>
<keyword evidence="3 5" id="KW-0288">FMN</keyword>
<evidence type="ECO:0000256" key="3">
    <source>
        <dbReference type="ARBA" id="ARBA00022643"/>
    </source>
</evidence>
<dbReference type="STRING" id="419005.HMPREF1860_00684"/>
<evidence type="ECO:0000256" key="5">
    <source>
        <dbReference type="PIRNR" id="PIRNR005426"/>
    </source>
</evidence>
<dbReference type="Gene3D" id="3.40.109.10">
    <property type="entry name" value="NADH Oxidase"/>
    <property type="match status" value="1"/>
</dbReference>
<dbReference type="AlphaFoldDB" id="A0A134BGV8"/>
<dbReference type="EMBL" id="LSDL01000030">
    <property type="protein sequence ID" value="KXB79140.1"/>
    <property type="molecule type" value="Genomic_DNA"/>
</dbReference>
<name>A0A134BGV8_9BACT</name>
<keyword evidence="4 5" id="KW-0560">Oxidoreductase</keyword>
<proteinExistence type="inferred from homology"/>
<accession>A0A134BGV8</accession>
<dbReference type="PATRIC" id="fig|419005.5.peg.683"/>
<keyword evidence="2 5" id="KW-0285">Flavoprotein</keyword>
<evidence type="ECO:0000313" key="7">
    <source>
        <dbReference type="EMBL" id="KXB79140.1"/>
    </source>
</evidence>
<dbReference type="PANTHER" id="PTHR43425">
    <property type="entry name" value="OXYGEN-INSENSITIVE NADPH NITROREDUCTASE"/>
    <property type="match status" value="1"/>
</dbReference>
<dbReference type="Proteomes" id="UP000070531">
    <property type="component" value="Unassembled WGS sequence"/>
</dbReference>
<evidence type="ECO:0000256" key="2">
    <source>
        <dbReference type="ARBA" id="ARBA00022630"/>
    </source>
</evidence>
<dbReference type="InterPro" id="IPR016446">
    <property type="entry name" value="Flavin_OxRdtase_Frp"/>
</dbReference>
<organism evidence="7">
    <name type="scientific">Prevotella amnii</name>
    <dbReference type="NCBI Taxonomy" id="419005"/>
    <lineage>
        <taxon>Bacteria</taxon>
        <taxon>Pseudomonadati</taxon>
        <taxon>Bacteroidota</taxon>
        <taxon>Bacteroidia</taxon>
        <taxon>Bacteroidales</taxon>
        <taxon>Prevotellaceae</taxon>
        <taxon>Prevotella</taxon>
    </lineage>
</organism>
<evidence type="ECO:0000313" key="8">
    <source>
        <dbReference type="Proteomes" id="UP000070531"/>
    </source>
</evidence>
<dbReference type="GO" id="GO:0016491">
    <property type="term" value="F:oxidoreductase activity"/>
    <property type="evidence" value="ECO:0007669"/>
    <property type="project" value="UniProtKB-UniRule"/>
</dbReference>
<comment type="similarity">
    <text evidence="1 5">Belongs to the flavin oxidoreductase frp family.</text>
</comment>